<accession>A0A2M4BNJ8</accession>
<dbReference type="CDD" id="cd09972">
    <property type="entry name" value="LOTUS_TDRD_OSKAR"/>
    <property type="match status" value="1"/>
</dbReference>
<feature type="compositionally biased region" description="Polar residues" evidence="5">
    <location>
        <begin position="209"/>
        <end position="220"/>
    </location>
</feature>
<feature type="compositionally biased region" description="Basic and acidic residues" evidence="5">
    <location>
        <begin position="185"/>
        <end position="200"/>
    </location>
</feature>
<dbReference type="SMART" id="SM00333">
    <property type="entry name" value="TUDOR"/>
    <property type="match status" value="1"/>
</dbReference>
<feature type="domain" description="HTH OST-type" evidence="7">
    <location>
        <begin position="1"/>
        <end position="72"/>
    </location>
</feature>
<reference evidence="8" key="1">
    <citation type="submission" date="2018-01" db="EMBL/GenBank/DDBJ databases">
        <title>An insight into the sialome of Amazonian anophelines.</title>
        <authorList>
            <person name="Ribeiro J.M."/>
            <person name="Scarpassa V."/>
            <person name="Calvo E."/>
        </authorList>
    </citation>
    <scope>NUCLEOTIDE SEQUENCE</scope>
    <source>
        <tissue evidence="8">Salivary glands</tissue>
    </source>
</reference>
<dbReference type="Pfam" id="PF00567">
    <property type="entry name" value="TUDOR"/>
    <property type="match status" value="1"/>
</dbReference>
<dbReference type="EMBL" id="GGFJ01005518">
    <property type="protein sequence ID" value="MBW54659.1"/>
    <property type="molecule type" value="Transcribed_RNA"/>
</dbReference>
<dbReference type="SUPFAM" id="SSF63748">
    <property type="entry name" value="Tudor/PWWP/MBT"/>
    <property type="match status" value="1"/>
</dbReference>
<keyword evidence="2" id="KW-0963">Cytoplasm</keyword>
<evidence type="ECO:0000256" key="4">
    <source>
        <dbReference type="ARBA" id="ARBA00022871"/>
    </source>
</evidence>
<feature type="region of interest" description="Disordered" evidence="5">
    <location>
        <begin position="164"/>
        <end position="223"/>
    </location>
</feature>
<feature type="compositionally biased region" description="Basic and acidic residues" evidence="5">
    <location>
        <begin position="164"/>
        <end position="177"/>
    </location>
</feature>
<sequence length="433" mass="48797">METLKSQIRGVLISNPKLMTVQNLIADFKLLEGEDIPYKQFGFRTLEDLLRTMPDVLQVHGYGRQATIQPVLTQKSQHMRQLVENSKSLGNWNKQNVPARRPPVIWDYQVADHRSNGEPNDFGMSNTAAQSSGEPKKNNLYHNPVTEKTAMRMIEIVAKNVDRLSSESPPDHVHNDGDPNATKSSKPEITEKKDEAKDAGSKQLPTCFPNATASIQNDSTEQIEENDLETFEPLPAFVKIGSLVPAVSVSPASNLHDIRVQLQQNAAKLHTMSLQMQACRENNTGGGKKIVPPNKHRDYRIGKYCAVRDNEDWFRGMIMSRPENGSVKVYFIDSGAVNLVSVSNVLHLPKKYRFPRQLVRVTMGDIKPIGDRWSEGALRYINQALAHKRMHMFIRAVDEKTNTLDAVLIDTSGPEDVILSRELVRRREAVWTC</sequence>
<evidence type="ECO:0000259" key="7">
    <source>
        <dbReference type="PROSITE" id="PS51644"/>
    </source>
</evidence>
<organism evidence="8">
    <name type="scientific">Anopheles marajoara</name>
    <dbReference type="NCBI Taxonomy" id="58244"/>
    <lineage>
        <taxon>Eukaryota</taxon>
        <taxon>Metazoa</taxon>
        <taxon>Ecdysozoa</taxon>
        <taxon>Arthropoda</taxon>
        <taxon>Hexapoda</taxon>
        <taxon>Insecta</taxon>
        <taxon>Pterygota</taxon>
        <taxon>Neoptera</taxon>
        <taxon>Endopterygota</taxon>
        <taxon>Diptera</taxon>
        <taxon>Nematocera</taxon>
        <taxon>Culicoidea</taxon>
        <taxon>Culicidae</taxon>
        <taxon>Anophelinae</taxon>
        <taxon>Anopheles</taxon>
    </lineage>
</organism>
<evidence type="ECO:0000313" key="8">
    <source>
        <dbReference type="EMBL" id="MBW54659.1"/>
    </source>
</evidence>
<feature type="compositionally biased region" description="Polar residues" evidence="5">
    <location>
        <begin position="123"/>
        <end position="133"/>
    </location>
</feature>
<dbReference type="Gene3D" id="2.40.50.90">
    <property type="match status" value="1"/>
</dbReference>
<dbReference type="GO" id="GO:0005737">
    <property type="term" value="C:cytoplasm"/>
    <property type="evidence" value="ECO:0007669"/>
    <property type="project" value="UniProtKB-SubCell"/>
</dbReference>
<evidence type="ECO:0000256" key="1">
    <source>
        <dbReference type="ARBA" id="ARBA00004496"/>
    </source>
</evidence>
<evidence type="ECO:0000256" key="3">
    <source>
        <dbReference type="ARBA" id="ARBA00022737"/>
    </source>
</evidence>
<dbReference type="Gene3D" id="2.30.30.140">
    <property type="match status" value="1"/>
</dbReference>
<name>A0A2M4BNJ8_9DIPT</name>
<protein>
    <recommendedName>
        <fullName evidence="9">HTH OST-type domain-containing protein</fullName>
    </recommendedName>
</protein>
<evidence type="ECO:0008006" key="9">
    <source>
        <dbReference type="Google" id="ProtNLM"/>
    </source>
</evidence>
<feature type="region of interest" description="Disordered" evidence="5">
    <location>
        <begin position="113"/>
        <end position="141"/>
    </location>
</feature>
<dbReference type="InterPro" id="IPR041966">
    <property type="entry name" value="LOTUS-like"/>
</dbReference>
<dbReference type="InterPro" id="IPR002999">
    <property type="entry name" value="Tudor"/>
</dbReference>
<feature type="domain" description="Tudor" evidence="6">
    <location>
        <begin position="298"/>
        <end position="355"/>
    </location>
</feature>
<keyword evidence="4" id="KW-0221">Differentiation</keyword>
<proteinExistence type="predicted"/>
<keyword evidence="4" id="KW-0744">Spermatogenesis</keyword>
<comment type="subcellular location">
    <subcellularLocation>
        <location evidence="1">Cytoplasm</location>
    </subcellularLocation>
</comment>
<evidence type="ECO:0000256" key="2">
    <source>
        <dbReference type="ARBA" id="ARBA00022490"/>
    </source>
</evidence>
<dbReference type="AlphaFoldDB" id="A0A2M4BNJ8"/>
<evidence type="ECO:0000256" key="5">
    <source>
        <dbReference type="SAM" id="MobiDB-lite"/>
    </source>
</evidence>
<dbReference type="PANTHER" id="PTHR22948:SF76">
    <property type="entry name" value="FI20010P1-RELATED"/>
    <property type="match status" value="1"/>
</dbReference>
<keyword evidence="3" id="KW-0677">Repeat</keyword>
<dbReference type="GO" id="GO:0030154">
    <property type="term" value="P:cell differentiation"/>
    <property type="evidence" value="ECO:0007669"/>
    <property type="project" value="UniProtKB-ARBA"/>
</dbReference>
<dbReference type="Pfam" id="PF12872">
    <property type="entry name" value="OST-HTH"/>
    <property type="match status" value="1"/>
</dbReference>
<dbReference type="InterPro" id="IPR050621">
    <property type="entry name" value="Tudor_domain_containing"/>
</dbReference>
<dbReference type="PROSITE" id="PS50304">
    <property type="entry name" value="TUDOR"/>
    <property type="match status" value="1"/>
</dbReference>
<dbReference type="GO" id="GO:0007283">
    <property type="term" value="P:spermatogenesis"/>
    <property type="evidence" value="ECO:0007669"/>
    <property type="project" value="UniProtKB-KW"/>
</dbReference>
<dbReference type="PROSITE" id="PS51644">
    <property type="entry name" value="HTH_OST"/>
    <property type="match status" value="1"/>
</dbReference>
<dbReference type="PANTHER" id="PTHR22948">
    <property type="entry name" value="TUDOR DOMAIN CONTAINING PROTEIN"/>
    <property type="match status" value="1"/>
</dbReference>
<dbReference type="InterPro" id="IPR025605">
    <property type="entry name" value="OST-HTH/LOTUS_dom"/>
</dbReference>
<dbReference type="Gene3D" id="3.30.420.610">
    <property type="entry name" value="LOTUS domain-like"/>
    <property type="match status" value="1"/>
</dbReference>
<dbReference type="InterPro" id="IPR035437">
    <property type="entry name" value="SNase_OB-fold_sf"/>
</dbReference>
<evidence type="ECO:0000259" key="6">
    <source>
        <dbReference type="PROSITE" id="PS50304"/>
    </source>
</evidence>